<organism evidence="1 2">
    <name type="scientific">Saccharothrix espanaensis (strain ATCC 51144 / DSM 44229 / JCM 9112 / NBRC 15066 / NRRL 15764)</name>
    <dbReference type="NCBI Taxonomy" id="1179773"/>
    <lineage>
        <taxon>Bacteria</taxon>
        <taxon>Bacillati</taxon>
        <taxon>Actinomycetota</taxon>
        <taxon>Actinomycetes</taxon>
        <taxon>Pseudonocardiales</taxon>
        <taxon>Pseudonocardiaceae</taxon>
        <taxon>Saccharothrix</taxon>
    </lineage>
</organism>
<proteinExistence type="predicted"/>
<dbReference type="KEGG" id="sesp:BN6_81130"/>
<gene>
    <name evidence="1" type="ordered locus">BN6_81130</name>
</gene>
<dbReference type="EMBL" id="HE804045">
    <property type="protein sequence ID" value="CCH35330.1"/>
    <property type="molecule type" value="Genomic_DNA"/>
</dbReference>
<reference evidence="1 2" key="1">
    <citation type="journal article" date="2012" name="BMC Genomics">
        <title>Complete genome sequence of Saccharothrix espanaensis DSM 44229T and comparison to the other completely sequenced Pseudonocardiaceae.</title>
        <authorList>
            <person name="Strobel T."/>
            <person name="Al-Dilaimi A."/>
            <person name="Blom J."/>
            <person name="Gessner A."/>
            <person name="Kalinowski J."/>
            <person name="Luzhetska M."/>
            <person name="Puhler A."/>
            <person name="Szczepanowski R."/>
            <person name="Bechthold A."/>
            <person name="Ruckert C."/>
        </authorList>
    </citation>
    <scope>NUCLEOTIDE SEQUENCE [LARGE SCALE GENOMIC DNA]</scope>
    <source>
        <strain evidence="2">ATCC 51144 / DSM 44229 / JCM 9112 / NBRC 15066 / NRRL 15764</strain>
    </source>
</reference>
<keyword evidence="2" id="KW-1185">Reference proteome</keyword>
<protein>
    <submittedName>
        <fullName evidence="1">Putative secreted protein</fullName>
    </submittedName>
</protein>
<dbReference type="AlphaFoldDB" id="K0K4X0"/>
<sequence length="82" mass="8105">MSRQHRRLFGNTPHWFGAHMRTLGKIAAATAATAAAIVVTAPAAGAVPVSGLTSPVTSSGPFSLVQPVTNLLGLGGLGSLGG</sequence>
<evidence type="ECO:0000313" key="2">
    <source>
        <dbReference type="Proteomes" id="UP000006281"/>
    </source>
</evidence>
<name>K0K4X0_SACES</name>
<dbReference type="Proteomes" id="UP000006281">
    <property type="component" value="Chromosome"/>
</dbReference>
<evidence type="ECO:0000313" key="1">
    <source>
        <dbReference type="EMBL" id="CCH35330.1"/>
    </source>
</evidence>
<dbReference type="PATRIC" id="fig|1179773.3.peg.8187"/>
<accession>K0K4X0</accession>
<dbReference type="HOGENOM" id="CLU_2556249_0_0_11"/>